<name>A0A7N2L426_QUELO</name>
<evidence type="ECO:0000259" key="7">
    <source>
        <dbReference type="PROSITE" id="PS51767"/>
    </source>
</evidence>
<keyword evidence="9" id="KW-1185">Reference proteome</keyword>
<comment type="similarity">
    <text evidence="2">Belongs to the peptidase A1 family.</text>
</comment>
<evidence type="ECO:0000256" key="2">
    <source>
        <dbReference type="ARBA" id="ARBA00007447"/>
    </source>
</evidence>
<evidence type="ECO:0000313" key="8">
    <source>
        <dbReference type="EnsemblPlants" id="QL03p004625:mrna"/>
    </source>
</evidence>
<dbReference type="GO" id="GO:0004190">
    <property type="term" value="F:aspartic-type endopeptidase activity"/>
    <property type="evidence" value="ECO:0007669"/>
    <property type="project" value="InterPro"/>
</dbReference>
<dbReference type="Gene3D" id="2.40.70.10">
    <property type="entry name" value="Acid Proteases"/>
    <property type="match status" value="2"/>
</dbReference>
<dbReference type="CDD" id="cd05489">
    <property type="entry name" value="xylanase_inhibitor_I_like"/>
    <property type="match status" value="1"/>
</dbReference>
<dbReference type="SUPFAM" id="SSF50630">
    <property type="entry name" value="Acid proteases"/>
    <property type="match status" value="1"/>
</dbReference>
<feature type="chain" id="PRO_5029549302" description="Peptidase A1 domain-containing protein" evidence="6">
    <location>
        <begin position="21"/>
        <end position="383"/>
    </location>
</feature>
<dbReference type="AlphaFoldDB" id="A0A7N2L426"/>
<dbReference type="PANTHER" id="PTHR47965:SF28">
    <property type="entry name" value="BASIC 7S GLOBULIN"/>
    <property type="match status" value="1"/>
</dbReference>
<dbReference type="InParanoid" id="A0A7N2L426"/>
<dbReference type="PROSITE" id="PS51767">
    <property type="entry name" value="PEPTIDASE_A1"/>
    <property type="match status" value="1"/>
</dbReference>
<dbReference type="GO" id="GO:0005576">
    <property type="term" value="C:extracellular region"/>
    <property type="evidence" value="ECO:0007669"/>
    <property type="project" value="UniProtKB-SubCell"/>
</dbReference>
<evidence type="ECO:0000256" key="5">
    <source>
        <dbReference type="ARBA" id="ARBA00023157"/>
    </source>
</evidence>
<dbReference type="EMBL" id="LRBV02000003">
    <property type="status" value="NOT_ANNOTATED_CDS"/>
    <property type="molecule type" value="Genomic_DNA"/>
</dbReference>
<dbReference type="InterPro" id="IPR021109">
    <property type="entry name" value="Peptidase_aspartic_dom_sf"/>
</dbReference>
<dbReference type="PANTHER" id="PTHR47965">
    <property type="entry name" value="ASPARTYL PROTEASE-RELATED"/>
    <property type="match status" value="1"/>
</dbReference>
<dbReference type="InterPro" id="IPR032861">
    <property type="entry name" value="TAXi_N"/>
</dbReference>
<dbReference type="Proteomes" id="UP000594261">
    <property type="component" value="Chromosome 3"/>
</dbReference>
<dbReference type="InterPro" id="IPR033121">
    <property type="entry name" value="PEPTIDASE_A1"/>
</dbReference>
<dbReference type="Pfam" id="PF14541">
    <property type="entry name" value="TAXi_C"/>
    <property type="match status" value="1"/>
</dbReference>
<dbReference type="Pfam" id="PF14543">
    <property type="entry name" value="TAXi_N"/>
    <property type="match status" value="1"/>
</dbReference>
<feature type="domain" description="Peptidase A1" evidence="7">
    <location>
        <begin position="44"/>
        <end position="364"/>
    </location>
</feature>
<evidence type="ECO:0000256" key="3">
    <source>
        <dbReference type="ARBA" id="ARBA00022525"/>
    </source>
</evidence>
<organism evidence="8 9">
    <name type="scientific">Quercus lobata</name>
    <name type="common">Valley oak</name>
    <dbReference type="NCBI Taxonomy" id="97700"/>
    <lineage>
        <taxon>Eukaryota</taxon>
        <taxon>Viridiplantae</taxon>
        <taxon>Streptophyta</taxon>
        <taxon>Embryophyta</taxon>
        <taxon>Tracheophyta</taxon>
        <taxon>Spermatophyta</taxon>
        <taxon>Magnoliopsida</taxon>
        <taxon>eudicotyledons</taxon>
        <taxon>Gunneridae</taxon>
        <taxon>Pentapetalae</taxon>
        <taxon>rosids</taxon>
        <taxon>fabids</taxon>
        <taxon>Fagales</taxon>
        <taxon>Fagaceae</taxon>
        <taxon>Quercus</taxon>
    </lineage>
</organism>
<evidence type="ECO:0000256" key="6">
    <source>
        <dbReference type="SAM" id="SignalP"/>
    </source>
</evidence>
<protein>
    <recommendedName>
        <fullName evidence="7">Peptidase A1 domain-containing protein</fullName>
    </recommendedName>
</protein>
<accession>A0A7N2L426</accession>
<keyword evidence="4 6" id="KW-0732">Signal</keyword>
<evidence type="ECO:0000256" key="4">
    <source>
        <dbReference type="ARBA" id="ARBA00022729"/>
    </source>
</evidence>
<dbReference type="InterPro" id="IPR033868">
    <property type="entry name" value="Xylanase_inhibitor_I-like"/>
</dbReference>
<evidence type="ECO:0000256" key="1">
    <source>
        <dbReference type="ARBA" id="ARBA00004239"/>
    </source>
</evidence>
<dbReference type="FunFam" id="2.40.70.10:FF:000041">
    <property type="entry name" value="Basic 7S globulin"/>
    <property type="match status" value="1"/>
</dbReference>
<dbReference type="OMA" id="PYQLASH"/>
<keyword evidence="3" id="KW-0964">Secreted</keyword>
<dbReference type="GO" id="GO:0006508">
    <property type="term" value="P:proteolysis"/>
    <property type="evidence" value="ECO:0007669"/>
    <property type="project" value="InterPro"/>
</dbReference>
<reference evidence="8" key="2">
    <citation type="submission" date="2021-01" db="UniProtKB">
        <authorList>
            <consortium name="EnsemblPlants"/>
        </authorList>
    </citation>
    <scope>IDENTIFICATION</scope>
</reference>
<sequence length="383" mass="41878">MARLLHYLLVLLSFSSLVLASPPPQANFKANKLVLQVHIDSPTNLHVANVHTPLLQVPFLVNLQGKFLWVNCDQQYLTSTYHAPYCHSTQCSKANSHTCHTCPYTARPGCHNNTCGLMVENPVTHQSAMGELAQDELLIQSTQGSNPGPMARVPQFLFTCAPSFLLQNGNGVIFFGDGPYYMHPGIDISHPLSYTPLTVSQKGEYYIQESSIKVNNKLVPLDTSLLSFKQHGLGGAMISTTTPYTILEHSIFTTVTQFFSKELSGVPQTKPVAPFGVCYESNKITSSRLGPGVPNIDLVLHTQNVIWRIFGANLMVQAHLGVTVTCLGFVDGGSHPKASIVIGAYQLEDNLLQFDLAKSRLGLSSSLKSRRTNCANFNFTSSP</sequence>
<reference evidence="8 9" key="1">
    <citation type="journal article" date="2016" name="G3 (Bethesda)">
        <title>First Draft Assembly and Annotation of the Genome of a California Endemic Oak Quercus lobata Nee (Fagaceae).</title>
        <authorList>
            <person name="Sork V.L."/>
            <person name="Fitz-Gibbon S.T."/>
            <person name="Puiu D."/>
            <person name="Crepeau M."/>
            <person name="Gugger P.F."/>
            <person name="Sherman R."/>
            <person name="Stevens K."/>
            <person name="Langley C.H."/>
            <person name="Pellegrini M."/>
            <person name="Salzberg S.L."/>
        </authorList>
    </citation>
    <scope>NUCLEOTIDE SEQUENCE [LARGE SCALE GENOMIC DNA]</scope>
    <source>
        <strain evidence="8 9">cv. SW786</strain>
    </source>
</reference>
<evidence type="ECO:0000313" key="9">
    <source>
        <dbReference type="Proteomes" id="UP000594261"/>
    </source>
</evidence>
<dbReference type="EnsemblPlants" id="QL03p004625:mrna">
    <property type="protein sequence ID" value="QL03p004625:mrna"/>
    <property type="gene ID" value="QL03p004625"/>
</dbReference>
<feature type="signal peptide" evidence="6">
    <location>
        <begin position="1"/>
        <end position="20"/>
    </location>
</feature>
<proteinExistence type="inferred from homology"/>
<dbReference type="Gramene" id="QL03p004625:mrna">
    <property type="protein sequence ID" value="QL03p004625:mrna"/>
    <property type="gene ID" value="QL03p004625"/>
</dbReference>
<comment type="subcellular location">
    <subcellularLocation>
        <location evidence="1">Secreted</location>
        <location evidence="1">Extracellular space</location>
    </subcellularLocation>
</comment>
<keyword evidence="5" id="KW-1015">Disulfide bond</keyword>
<dbReference type="InterPro" id="IPR032799">
    <property type="entry name" value="TAXi_C"/>
</dbReference>
<dbReference type="InterPro" id="IPR001461">
    <property type="entry name" value="Aspartic_peptidase_A1"/>
</dbReference>